<name>A0A3T1HIZ2_LISMN</name>
<reference evidence="3 4" key="1">
    <citation type="submission" date="2019-07" db="EMBL/GenBank/DDBJ databases">
        <authorList>
            <consortium name="GenomeTrakr: Next Generation Sequencing Network for Food Pathogen Tracability"/>
        </authorList>
    </citation>
    <scope>NUCLEOTIDE SEQUENCE [LARGE SCALE GENOMIC DNA]</scope>
    <source>
        <strain evidence="3 4">FDA00014472</strain>
    </source>
</reference>
<dbReference type="Pfam" id="PF11337">
    <property type="entry name" value="DUF3139"/>
    <property type="match status" value="1"/>
</dbReference>
<evidence type="ECO:0000313" key="4">
    <source>
        <dbReference type="Proteomes" id="UP000352246"/>
    </source>
</evidence>
<feature type="transmembrane region" description="Helical" evidence="2">
    <location>
        <begin position="7"/>
        <end position="27"/>
    </location>
</feature>
<keyword evidence="2" id="KW-1133">Transmembrane helix</keyword>
<accession>A0A3T1HIZ2</accession>
<organism evidence="3 4">
    <name type="scientific">Listeria monocytogenes</name>
    <dbReference type="NCBI Taxonomy" id="1639"/>
    <lineage>
        <taxon>Bacteria</taxon>
        <taxon>Bacillati</taxon>
        <taxon>Bacillota</taxon>
        <taxon>Bacilli</taxon>
        <taxon>Bacillales</taxon>
        <taxon>Listeriaceae</taxon>
        <taxon>Listeria</taxon>
    </lineage>
</organism>
<keyword evidence="2" id="KW-0812">Transmembrane</keyword>
<comment type="caution">
    <text evidence="3">The sequence shown here is derived from an EMBL/GenBank/DDBJ whole genome shotgun (WGS) entry which is preliminary data.</text>
</comment>
<feature type="compositionally biased region" description="Basic and acidic residues" evidence="1">
    <location>
        <begin position="107"/>
        <end position="125"/>
    </location>
</feature>
<protein>
    <submittedName>
        <fullName evidence="3">DUF3139 domain-containing protein</fullName>
    </submittedName>
</protein>
<keyword evidence="2" id="KW-0472">Membrane</keyword>
<feature type="region of interest" description="Disordered" evidence="1">
    <location>
        <begin position="103"/>
        <end position="125"/>
    </location>
</feature>
<evidence type="ECO:0000256" key="2">
    <source>
        <dbReference type="SAM" id="Phobius"/>
    </source>
</evidence>
<dbReference type="RefSeq" id="WP_058876346.1">
    <property type="nucleotide sequence ID" value="NZ_CP013722.1"/>
</dbReference>
<dbReference type="EMBL" id="AAISWI010000010">
    <property type="protein sequence ID" value="ECH7211846.1"/>
    <property type="molecule type" value="Genomic_DNA"/>
</dbReference>
<gene>
    <name evidence="3" type="ORF">FPL45_10945</name>
</gene>
<dbReference type="InterPro" id="IPR021486">
    <property type="entry name" value="DUF3139"/>
</dbReference>
<proteinExistence type="predicted"/>
<sequence>MKKYKKWWITIGIIFLLSVIGYVYWFAIPEHMANKAVDNYLAEQKIESTQIDTRVIKKDWKMGGYLTTIVFKDDLKLKYEYSYDERIDLPYHIFVDAYKDGSGQTEGEMKHPPLEEQLKEMNKSK</sequence>
<dbReference type="Proteomes" id="UP000352246">
    <property type="component" value="Unassembled WGS sequence"/>
</dbReference>
<dbReference type="AlphaFoldDB" id="A0A3T1HIZ2"/>
<evidence type="ECO:0000313" key="3">
    <source>
        <dbReference type="EMBL" id="ECH7211846.1"/>
    </source>
</evidence>
<evidence type="ECO:0000256" key="1">
    <source>
        <dbReference type="SAM" id="MobiDB-lite"/>
    </source>
</evidence>